<protein>
    <submittedName>
        <fullName evidence="2">Uncharacterized protein</fullName>
    </submittedName>
</protein>
<accession>A0AAV6VVP3</accession>
<gene>
    <name evidence="2" type="ORF">JTE90_000920</name>
</gene>
<organism evidence="2 3">
    <name type="scientific">Oedothorax gibbosus</name>
    <dbReference type="NCBI Taxonomy" id="931172"/>
    <lineage>
        <taxon>Eukaryota</taxon>
        <taxon>Metazoa</taxon>
        <taxon>Ecdysozoa</taxon>
        <taxon>Arthropoda</taxon>
        <taxon>Chelicerata</taxon>
        <taxon>Arachnida</taxon>
        <taxon>Araneae</taxon>
        <taxon>Araneomorphae</taxon>
        <taxon>Entelegynae</taxon>
        <taxon>Araneoidea</taxon>
        <taxon>Linyphiidae</taxon>
        <taxon>Erigoninae</taxon>
        <taxon>Oedothorax</taxon>
    </lineage>
</organism>
<comment type="caution">
    <text evidence="2">The sequence shown here is derived from an EMBL/GenBank/DDBJ whole genome shotgun (WGS) entry which is preliminary data.</text>
</comment>
<dbReference type="AlphaFoldDB" id="A0AAV6VVP3"/>
<dbReference type="EMBL" id="JAFNEN010000024">
    <property type="protein sequence ID" value="KAG8199833.1"/>
    <property type="molecule type" value="Genomic_DNA"/>
</dbReference>
<sequence length="115" mass="12563">MDLPIGPDTSTLEINTPCCRPPLFISRLPTPTPHLKPFGIFSSRMELCRYDFRFFFKLKTFERKCGPANSKSGGVTRGTTRWSSGHSPASGPPGEQGISGPAAAILEHGMRWGRG</sequence>
<evidence type="ECO:0000313" key="3">
    <source>
        <dbReference type="Proteomes" id="UP000827092"/>
    </source>
</evidence>
<feature type="region of interest" description="Disordered" evidence="1">
    <location>
        <begin position="67"/>
        <end position="105"/>
    </location>
</feature>
<dbReference type="Proteomes" id="UP000827092">
    <property type="component" value="Unassembled WGS sequence"/>
</dbReference>
<proteinExistence type="predicted"/>
<feature type="compositionally biased region" description="Low complexity" evidence="1">
    <location>
        <begin position="83"/>
        <end position="93"/>
    </location>
</feature>
<name>A0AAV6VVP3_9ARAC</name>
<reference evidence="2 3" key="1">
    <citation type="journal article" date="2022" name="Nat. Ecol. Evol.">
        <title>A masculinizing supergene underlies an exaggerated male reproductive morph in a spider.</title>
        <authorList>
            <person name="Hendrickx F."/>
            <person name="De Corte Z."/>
            <person name="Sonet G."/>
            <person name="Van Belleghem S.M."/>
            <person name="Kostlbacher S."/>
            <person name="Vangestel C."/>
        </authorList>
    </citation>
    <scope>NUCLEOTIDE SEQUENCE [LARGE SCALE GENOMIC DNA]</scope>
    <source>
        <strain evidence="2">W744_W776</strain>
    </source>
</reference>
<keyword evidence="3" id="KW-1185">Reference proteome</keyword>
<evidence type="ECO:0000313" key="2">
    <source>
        <dbReference type="EMBL" id="KAG8199833.1"/>
    </source>
</evidence>
<feature type="compositionally biased region" description="Polar residues" evidence="1">
    <location>
        <begin position="69"/>
        <end position="82"/>
    </location>
</feature>
<evidence type="ECO:0000256" key="1">
    <source>
        <dbReference type="SAM" id="MobiDB-lite"/>
    </source>
</evidence>